<organism evidence="3 4">
    <name type="scientific">Candidatus Alectryocaccomicrobium excrementavium</name>
    <dbReference type="NCBI Taxonomy" id="2840668"/>
    <lineage>
        <taxon>Bacteria</taxon>
        <taxon>Bacillati</taxon>
        <taxon>Bacillota</taxon>
        <taxon>Clostridia</taxon>
        <taxon>Candidatus Alectryocaccomicrobium</taxon>
    </lineage>
</organism>
<dbReference type="InterPro" id="IPR052179">
    <property type="entry name" value="DD-CPase-like"/>
</dbReference>
<dbReference type="InterPro" id="IPR009045">
    <property type="entry name" value="Zn_M74/Hedgehog-like"/>
</dbReference>
<keyword evidence="1" id="KW-0732">Signal</keyword>
<dbReference type="GO" id="GO:0006508">
    <property type="term" value="P:proteolysis"/>
    <property type="evidence" value="ECO:0007669"/>
    <property type="project" value="InterPro"/>
</dbReference>
<dbReference type="Proteomes" id="UP000824140">
    <property type="component" value="Unassembled WGS sequence"/>
</dbReference>
<reference evidence="3" key="2">
    <citation type="journal article" date="2021" name="PeerJ">
        <title>Extensive microbial diversity within the chicken gut microbiome revealed by metagenomics and culture.</title>
        <authorList>
            <person name="Gilroy R."/>
            <person name="Ravi A."/>
            <person name="Getino M."/>
            <person name="Pursley I."/>
            <person name="Horton D.L."/>
            <person name="Alikhan N.F."/>
            <person name="Baker D."/>
            <person name="Gharbi K."/>
            <person name="Hall N."/>
            <person name="Watson M."/>
            <person name="Adriaenssens E.M."/>
            <person name="Foster-Nyarko E."/>
            <person name="Jarju S."/>
            <person name="Secka A."/>
            <person name="Antonio M."/>
            <person name="Oren A."/>
            <person name="Chaudhuri R.R."/>
            <person name="La Ragione R."/>
            <person name="Hildebrand F."/>
            <person name="Pallen M.J."/>
        </authorList>
    </citation>
    <scope>NUCLEOTIDE SEQUENCE</scope>
    <source>
        <strain evidence="3">13766</strain>
    </source>
</reference>
<dbReference type="AlphaFoldDB" id="A0A9D1G3F5"/>
<feature type="chain" id="PRO_5039367892" evidence="1">
    <location>
        <begin position="26"/>
        <end position="228"/>
    </location>
</feature>
<dbReference type="SUPFAM" id="SSF55166">
    <property type="entry name" value="Hedgehog/DD-peptidase"/>
    <property type="match status" value="1"/>
</dbReference>
<dbReference type="Gene3D" id="3.30.1380.10">
    <property type="match status" value="1"/>
</dbReference>
<dbReference type="InterPro" id="IPR058193">
    <property type="entry name" value="VanY/YodJ_core_dom"/>
</dbReference>
<evidence type="ECO:0000313" key="4">
    <source>
        <dbReference type="Proteomes" id="UP000824140"/>
    </source>
</evidence>
<comment type="caution">
    <text evidence="3">The sequence shown here is derived from an EMBL/GenBank/DDBJ whole genome shotgun (WGS) entry which is preliminary data.</text>
</comment>
<feature type="domain" description="D-alanyl-D-alanine carboxypeptidase-like core" evidence="2">
    <location>
        <begin position="74"/>
        <end position="208"/>
    </location>
</feature>
<proteinExistence type="predicted"/>
<evidence type="ECO:0000259" key="2">
    <source>
        <dbReference type="Pfam" id="PF02557"/>
    </source>
</evidence>
<protein>
    <submittedName>
        <fullName evidence="3">M15 family metallopeptidase</fullName>
    </submittedName>
</protein>
<reference evidence="3" key="1">
    <citation type="submission" date="2020-10" db="EMBL/GenBank/DDBJ databases">
        <authorList>
            <person name="Gilroy R."/>
        </authorList>
    </citation>
    <scope>NUCLEOTIDE SEQUENCE</scope>
    <source>
        <strain evidence="3">13766</strain>
    </source>
</reference>
<dbReference type="InterPro" id="IPR003709">
    <property type="entry name" value="VanY-like_core_dom"/>
</dbReference>
<sequence>MKKMGLFLLLAALLLAGFRAVSESAAFPAVSQPTASPSRGQSDDSFLILVNRDNPLPEDYAPQLTWLNNGLNCVRADIYEDLSAMLTAGTEEGLRFVVASAYRDREYQQGLLEEDMAILASAGFSRDEAYREATRTTMPPGCSEHETGLALDIVSLDNQRLEEAQEETPENIWLRENCWKYGFILRYPRGKEAITGIDYEPWHFRYVGHAAAEEITRLGLTLEEYLAR</sequence>
<dbReference type="PANTHER" id="PTHR34385">
    <property type="entry name" value="D-ALANYL-D-ALANINE CARBOXYPEPTIDASE"/>
    <property type="match status" value="1"/>
</dbReference>
<gene>
    <name evidence="3" type="ORF">IAA84_12135</name>
</gene>
<dbReference type="EMBL" id="DVJN01000227">
    <property type="protein sequence ID" value="HIS93755.1"/>
    <property type="molecule type" value="Genomic_DNA"/>
</dbReference>
<feature type="signal peptide" evidence="1">
    <location>
        <begin position="1"/>
        <end position="25"/>
    </location>
</feature>
<dbReference type="CDD" id="cd14852">
    <property type="entry name" value="LD-carboxypeptidase"/>
    <property type="match status" value="1"/>
</dbReference>
<name>A0A9D1G3F5_9FIRM</name>
<evidence type="ECO:0000313" key="3">
    <source>
        <dbReference type="EMBL" id="HIS93755.1"/>
    </source>
</evidence>
<dbReference type="Pfam" id="PF02557">
    <property type="entry name" value="VanY"/>
    <property type="match status" value="1"/>
</dbReference>
<dbReference type="GO" id="GO:0008233">
    <property type="term" value="F:peptidase activity"/>
    <property type="evidence" value="ECO:0007669"/>
    <property type="project" value="InterPro"/>
</dbReference>
<dbReference type="PANTHER" id="PTHR34385:SF1">
    <property type="entry name" value="PEPTIDOGLYCAN L-ALANYL-D-GLUTAMATE ENDOPEPTIDASE CWLK"/>
    <property type="match status" value="1"/>
</dbReference>
<accession>A0A9D1G3F5</accession>
<evidence type="ECO:0000256" key="1">
    <source>
        <dbReference type="SAM" id="SignalP"/>
    </source>
</evidence>